<dbReference type="InterPro" id="IPR016134">
    <property type="entry name" value="Dockerin_dom"/>
</dbReference>
<dbReference type="AlphaFoldDB" id="A0A1G1W125"/>
<evidence type="ECO:0000313" key="4">
    <source>
        <dbReference type="Proteomes" id="UP000176299"/>
    </source>
</evidence>
<dbReference type="STRING" id="1802591.A2113_04330"/>
<evidence type="ECO:0000313" key="3">
    <source>
        <dbReference type="EMBL" id="OGY21385.1"/>
    </source>
</evidence>
<proteinExistence type="predicted"/>
<dbReference type="EMBL" id="MHCN01000014">
    <property type="protein sequence ID" value="OGY21385.1"/>
    <property type="molecule type" value="Genomic_DNA"/>
</dbReference>
<accession>A0A1G1W125</accession>
<name>A0A1G1W125_9BACT</name>
<gene>
    <name evidence="3" type="ORF">A2113_04330</name>
</gene>
<evidence type="ECO:0000256" key="1">
    <source>
        <dbReference type="SAM" id="MobiDB-lite"/>
    </source>
</evidence>
<dbReference type="Gene3D" id="1.10.1330.10">
    <property type="entry name" value="Dockerin domain"/>
    <property type="match status" value="1"/>
</dbReference>
<organism evidence="3 4">
    <name type="scientific">Candidatus Woykebacteria bacterium GWA1_44_8</name>
    <dbReference type="NCBI Taxonomy" id="1802591"/>
    <lineage>
        <taxon>Bacteria</taxon>
        <taxon>Candidatus Woykeibacteriota</taxon>
    </lineage>
</organism>
<dbReference type="GO" id="GO:0000272">
    <property type="term" value="P:polysaccharide catabolic process"/>
    <property type="evidence" value="ECO:0007669"/>
    <property type="project" value="InterPro"/>
</dbReference>
<feature type="domain" description="Dockerin" evidence="2">
    <location>
        <begin position="343"/>
        <end position="400"/>
    </location>
</feature>
<dbReference type="SUPFAM" id="SSF63446">
    <property type="entry name" value="Type I dockerin domain"/>
    <property type="match status" value="1"/>
</dbReference>
<dbReference type="Proteomes" id="UP000176299">
    <property type="component" value="Unassembled WGS sequence"/>
</dbReference>
<reference evidence="3 4" key="1">
    <citation type="journal article" date="2016" name="Nat. Commun.">
        <title>Thousands of microbial genomes shed light on interconnected biogeochemical processes in an aquifer system.</title>
        <authorList>
            <person name="Anantharaman K."/>
            <person name="Brown C.T."/>
            <person name="Hug L.A."/>
            <person name="Sharon I."/>
            <person name="Castelle C.J."/>
            <person name="Probst A.J."/>
            <person name="Thomas B.C."/>
            <person name="Singh A."/>
            <person name="Wilkins M.J."/>
            <person name="Karaoz U."/>
            <person name="Brodie E.L."/>
            <person name="Williams K.H."/>
            <person name="Hubbard S.S."/>
            <person name="Banfield J.F."/>
        </authorList>
    </citation>
    <scope>NUCLEOTIDE SEQUENCE [LARGE SCALE GENOMIC DNA]</scope>
</reference>
<dbReference type="PROSITE" id="PS51766">
    <property type="entry name" value="DOCKERIN"/>
    <property type="match status" value="1"/>
</dbReference>
<dbReference type="InterPro" id="IPR036439">
    <property type="entry name" value="Dockerin_dom_sf"/>
</dbReference>
<evidence type="ECO:0000259" key="2">
    <source>
        <dbReference type="PROSITE" id="PS51766"/>
    </source>
</evidence>
<sequence length="400" mass="41326">MVIGVCLGADRSVTGVTYNNVAFSKIGEASNGGNFSRIQLWGLVAPDTGSHNVIVRLNAASDAVAGATSWTGINQTAPHGSFFSAEGSSVSHPSLDVSSGPGEVVVDAVCVSAEVTVASGANQTERWNAISADEYFKRGAGSSKTGATTVAMSWTKSANAGPWVIGAVSLKPVSSPPQPCSNECPSSVAKQCTDGTHYQTCGDYNSDGCLEWSSTASCPSDQACSGGVCSTSGGGETSGDDTTGGKKPGVIGSSGGTGSGKLENLKLELSVPYLVGKLKAKVEISSFAKEVELSNDKKEHSFDVKEADLTLNKSQTIILTSEKTLVRKISFTPTAIETTVSLGDLILGDLNQDNTIDSTDQLKLLDSIASQTSQGDLNLDTVINSFDWAVLLENFGKKGD</sequence>
<comment type="caution">
    <text evidence="3">The sequence shown here is derived from an EMBL/GenBank/DDBJ whole genome shotgun (WGS) entry which is preliminary data.</text>
</comment>
<feature type="region of interest" description="Disordered" evidence="1">
    <location>
        <begin position="229"/>
        <end position="257"/>
    </location>
</feature>
<protein>
    <recommendedName>
        <fullName evidence="2">Dockerin domain-containing protein</fullName>
    </recommendedName>
</protein>